<reference evidence="1 2" key="1">
    <citation type="submission" date="2016-10" db="EMBL/GenBank/DDBJ databases">
        <authorList>
            <person name="de Groot N.N."/>
        </authorList>
    </citation>
    <scope>NUCLEOTIDE SEQUENCE [LARGE SCALE GENOMIC DNA]</scope>
    <source>
        <strain evidence="1 2">Nm110</strain>
    </source>
</reference>
<dbReference type="Proteomes" id="UP000183454">
    <property type="component" value="Unassembled WGS sequence"/>
</dbReference>
<name>A0A1H2QU98_9PROT</name>
<dbReference type="AlphaFoldDB" id="A0A1H2QU98"/>
<evidence type="ECO:0008006" key="3">
    <source>
        <dbReference type="Google" id="ProtNLM"/>
    </source>
</evidence>
<accession>A0A1H2QU98</accession>
<protein>
    <recommendedName>
        <fullName evidence="3">Transposase</fullName>
    </recommendedName>
</protein>
<organism evidence="1 2">
    <name type="scientific">Nitrosomonas communis</name>
    <dbReference type="NCBI Taxonomy" id="44574"/>
    <lineage>
        <taxon>Bacteria</taxon>
        <taxon>Pseudomonadati</taxon>
        <taxon>Pseudomonadota</taxon>
        <taxon>Betaproteobacteria</taxon>
        <taxon>Nitrosomonadales</taxon>
        <taxon>Nitrosomonadaceae</taxon>
        <taxon>Nitrosomonas</taxon>
    </lineage>
</organism>
<sequence>MQHYCGIDLHSNNHVVVVIDEEDKRVFEKRLSNDLSLTLQALSPYQESLQGIAVE</sequence>
<evidence type="ECO:0000313" key="2">
    <source>
        <dbReference type="Proteomes" id="UP000183454"/>
    </source>
</evidence>
<dbReference type="EMBL" id="FNNH01000003">
    <property type="protein sequence ID" value="SDW10019.1"/>
    <property type="molecule type" value="Genomic_DNA"/>
</dbReference>
<gene>
    <name evidence="1" type="ORF">SAMN05421882_10031</name>
</gene>
<proteinExistence type="predicted"/>
<evidence type="ECO:0000313" key="1">
    <source>
        <dbReference type="EMBL" id="SDW10019.1"/>
    </source>
</evidence>
<feature type="non-terminal residue" evidence="1">
    <location>
        <position position="55"/>
    </location>
</feature>